<organism evidence="2 3">
    <name type="scientific">Adineta steineri</name>
    <dbReference type="NCBI Taxonomy" id="433720"/>
    <lineage>
        <taxon>Eukaryota</taxon>
        <taxon>Metazoa</taxon>
        <taxon>Spiralia</taxon>
        <taxon>Gnathifera</taxon>
        <taxon>Rotifera</taxon>
        <taxon>Eurotatoria</taxon>
        <taxon>Bdelloidea</taxon>
        <taxon>Adinetida</taxon>
        <taxon>Adinetidae</taxon>
        <taxon>Adineta</taxon>
    </lineage>
</organism>
<name>A0A819HUB7_9BILA</name>
<reference evidence="2" key="1">
    <citation type="submission" date="2021-02" db="EMBL/GenBank/DDBJ databases">
        <authorList>
            <person name="Nowell W R."/>
        </authorList>
    </citation>
    <scope>NUCLEOTIDE SEQUENCE</scope>
</reference>
<evidence type="ECO:0000313" key="2">
    <source>
        <dbReference type="EMBL" id="CAF3905464.1"/>
    </source>
</evidence>
<dbReference type="Proteomes" id="UP000663891">
    <property type="component" value="Unassembled WGS sequence"/>
</dbReference>
<dbReference type="EMBL" id="CAJNON010000975">
    <property type="protein sequence ID" value="CAF1411721.1"/>
    <property type="molecule type" value="Genomic_DNA"/>
</dbReference>
<dbReference type="AlphaFoldDB" id="A0A819HUB7"/>
<dbReference type="EMBL" id="CAJOAY010001952">
    <property type="protein sequence ID" value="CAF3905464.1"/>
    <property type="molecule type" value="Genomic_DNA"/>
</dbReference>
<evidence type="ECO:0000313" key="1">
    <source>
        <dbReference type="EMBL" id="CAF1411721.1"/>
    </source>
</evidence>
<gene>
    <name evidence="2" type="ORF">OKA104_LOCUS24424</name>
    <name evidence="1" type="ORF">VCS650_LOCUS37151</name>
</gene>
<sequence>MESNLATLQDNTKQVRTPQVDYYELRKRLNTIVSGKIQPYTTVSHHFVAALPVALLRSLSITINTRRVSGMKRLKNDMNTVHRYSPDTT</sequence>
<proteinExistence type="predicted"/>
<dbReference type="Proteomes" id="UP000663881">
    <property type="component" value="Unassembled WGS sequence"/>
</dbReference>
<protein>
    <submittedName>
        <fullName evidence="2">Uncharacterized protein</fullName>
    </submittedName>
</protein>
<evidence type="ECO:0000313" key="3">
    <source>
        <dbReference type="Proteomes" id="UP000663881"/>
    </source>
</evidence>
<accession>A0A819HUB7</accession>
<comment type="caution">
    <text evidence="2">The sequence shown here is derived from an EMBL/GenBank/DDBJ whole genome shotgun (WGS) entry which is preliminary data.</text>
</comment>